<reference evidence="4" key="1">
    <citation type="journal article" date="2019" name="Int. J. Syst. Evol. Microbiol.">
        <title>The Global Catalogue of Microorganisms (GCM) 10K type strain sequencing project: providing services to taxonomists for standard genome sequencing and annotation.</title>
        <authorList>
            <consortium name="The Broad Institute Genomics Platform"/>
            <consortium name="The Broad Institute Genome Sequencing Center for Infectious Disease"/>
            <person name="Wu L."/>
            <person name="Ma J."/>
        </authorList>
    </citation>
    <scope>NUCLEOTIDE SEQUENCE [LARGE SCALE GENOMIC DNA]</scope>
    <source>
        <strain evidence="4">JCM 4788</strain>
    </source>
</reference>
<dbReference type="SUPFAM" id="SSF55729">
    <property type="entry name" value="Acyl-CoA N-acyltransferases (Nat)"/>
    <property type="match status" value="1"/>
</dbReference>
<dbReference type="PROSITE" id="PS51186">
    <property type="entry name" value="GNAT"/>
    <property type="match status" value="1"/>
</dbReference>
<evidence type="ECO:0000313" key="4">
    <source>
        <dbReference type="Proteomes" id="UP001500879"/>
    </source>
</evidence>
<dbReference type="Pfam" id="PF00583">
    <property type="entry name" value="Acetyltransf_1"/>
    <property type="match status" value="1"/>
</dbReference>
<keyword evidence="4" id="KW-1185">Reference proteome</keyword>
<feature type="region of interest" description="Disordered" evidence="1">
    <location>
        <begin position="1"/>
        <end position="43"/>
    </location>
</feature>
<organism evidence="3 4">
    <name type="scientific">Streptomyces luteireticuli</name>
    <dbReference type="NCBI Taxonomy" id="173858"/>
    <lineage>
        <taxon>Bacteria</taxon>
        <taxon>Bacillati</taxon>
        <taxon>Actinomycetota</taxon>
        <taxon>Actinomycetes</taxon>
        <taxon>Kitasatosporales</taxon>
        <taxon>Streptomycetaceae</taxon>
        <taxon>Streptomyces</taxon>
    </lineage>
</organism>
<sequence length="237" mass="24537">MPGVGGGPAQPPGVRQTVQVGGGVGEFGEGGRGRDHSDEEAHGASVARMEINIRKGGAEDLPAVIAMLDGAVEWLVGRGREGQWGSEPWSSRPTTVEKIRRTLIDGEPWIAEYDGVPAGTLTLSRRPTDYIEPADEPEVYILLFVTDRRFKGRGIGAALLAHAVEETLPHCLNGMGGPPSGRGPAPGGLLRGRRRGAGGVLRGPGVHARTPVHGRRVAGAAAGAAHVGPAGPAGFRD</sequence>
<dbReference type="CDD" id="cd04301">
    <property type="entry name" value="NAT_SF"/>
    <property type="match status" value="1"/>
</dbReference>
<gene>
    <name evidence="3" type="ORF">GCM10010357_37910</name>
</gene>
<feature type="region of interest" description="Disordered" evidence="1">
    <location>
        <begin position="217"/>
        <end position="237"/>
    </location>
</feature>
<evidence type="ECO:0000256" key="1">
    <source>
        <dbReference type="SAM" id="MobiDB-lite"/>
    </source>
</evidence>
<comment type="caution">
    <text evidence="3">The sequence shown here is derived from an EMBL/GenBank/DDBJ whole genome shotgun (WGS) entry which is preliminary data.</text>
</comment>
<evidence type="ECO:0000313" key="3">
    <source>
        <dbReference type="EMBL" id="GAA0413178.1"/>
    </source>
</evidence>
<proteinExistence type="predicted"/>
<feature type="domain" description="N-acetyltransferase" evidence="2">
    <location>
        <begin position="51"/>
        <end position="237"/>
    </location>
</feature>
<dbReference type="Proteomes" id="UP001500879">
    <property type="component" value="Unassembled WGS sequence"/>
</dbReference>
<dbReference type="InterPro" id="IPR000182">
    <property type="entry name" value="GNAT_dom"/>
</dbReference>
<feature type="compositionally biased region" description="Basic and acidic residues" evidence="1">
    <location>
        <begin position="29"/>
        <end position="42"/>
    </location>
</feature>
<dbReference type="Gene3D" id="3.40.630.30">
    <property type="match status" value="1"/>
</dbReference>
<accession>A0ABP3IPC7</accession>
<name>A0ABP3IPC7_9ACTN</name>
<protein>
    <recommendedName>
        <fullName evidence="2">N-acetyltransferase domain-containing protein</fullName>
    </recommendedName>
</protein>
<dbReference type="InterPro" id="IPR016181">
    <property type="entry name" value="Acyl_CoA_acyltransferase"/>
</dbReference>
<evidence type="ECO:0000259" key="2">
    <source>
        <dbReference type="PROSITE" id="PS51186"/>
    </source>
</evidence>
<dbReference type="EMBL" id="BAAABX010000044">
    <property type="protein sequence ID" value="GAA0413178.1"/>
    <property type="molecule type" value="Genomic_DNA"/>
</dbReference>